<dbReference type="EMBL" id="KZ303490">
    <property type="protein sequence ID" value="PIA18470.1"/>
    <property type="molecule type" value="Genomic_DNA"/>
</dbReference>
<feature type="compositionally biased region" description="Low complexity" evidence="1">
    <location>
        <begin position="118"/>
        <end position="144"/>
    </location>
</feature>
<organism evidence="3 4">
    <name type="scientific">Coemansia reversa (strain ATCC 12441 / NRRL 1564)</name>
    <dbReference type="NCBI Taxonomy" id="763665"/>
    <lineage>
        <taxon>Eukaryota</taxon>
        <taxon>Fungi</taxon>
        <taxon>Fungi incertae sedis</taxon>
        <taxon>Zoopagomycota</taxon>
        <taxon>Kickxellomycotina</taxon>
        <taxon>Kickxellomycetes</taxon>
        <taxon>Kickxellales</taxon>
        <taxon>Kickxellaceae</taxon>
        <taxon>Coemansia</taxon>
    </lineage>
</organism>
<dbReference type="Proteomes" id="UP000242474">
    <property type="component" value="Unassembled WGS sequence"/>
</dbReference>
<sequence length="203" mass="21536">MQIVTKLQIITLALTAQVAQAQFQINPGTYDASELYDIISGNYNSYAAIWQDQLSSAKASLPGAYGILTSIYNTDDVPETFNPEFVSDLAEEMVKVGHTTVVDPQVNSNTLIFSTEPTGETSGSPENSSNSESETSEKTTPGQEDSSKDQSSDEDVFTLLNEDSEADSDSDTGTNGASPNTKPGVLFSGVGLLVALTGILSYI</sequence>
<keyword evidence="4" id="KW-1185">Reference proteome</keyword>
<keyword evidence="2" id="KW-0732">Signal</keyword>
<accession>A0A2G5BHH7</accession>
<dbReference type="OrthoDB" id="5585459at2759"/>
<protein>
    <recommendedName>
        <fullName evidence="5">FAS1 domain-containing protein</fullName>
    </recommendedName>
</protein>
<evidence type="ECO:0000256" key="2">
    <source>
        <dbReference type="SAM" id="SignalP"/>
    </source>
</evidence>
<feature type="compositionally biased region" description="Polar residues" evidence="1">
    <location>
        <begin position="107"/>
        <end position="117"/>
    </location>
</feature>
<evidence type="ECO:0000256" key="1">
    <source>
        <dbReference type="SAM" id="MobiDB-lite"/>
    </source>
</evidence>
<evidence type="ECO:0000313" key="3">
    <source>
        <dbReference type="EMBL" id="PIA18470.1"/>
    </source>
</evidence>
<feature type="region of interest" description="Disordered" evidence="1">
    <location>
        <begin position="107"/>
        <end position="186"/>
    </location>
</feature>
<feature type="chain" id="PRO_5013787787" description="FAS1 domain-containing protein" evidence="2">
    <location>
        <begin position="22"/>
        <end position="203"/>
    </location>
</feature>
<gene>
    <name evidence="3" type="ORF">COEREDRAFT_91307</name>
</gene>
<feature type="compositionally biased region" description="Acidic residues" evidence="1">
    <location>
        <begin position="152"/>
        <end position="170"/>
    </location>
</feature>
<name>A0A2G5BHH7_COERN</name>
<dbReference type="AlphaFoldDB" id="A0A2G5BHH7"/>
<evidence type="ECO:0008006" key="5">
    <source>
        <dbReference type="Google" id="ProtNLM"/>
    </source>
</evidence>
<proteinExistence type="predicted"/>
<reference evidence="3 4" key="1">
    <citation type="journal article" date="2015" name="Genome Biol. Evol.">
        <title>Phylogenomic analyses indicate that early fungi evolved digesting cell walls of algal ancestors of land plants.</title>
        <authorList>
            <person name="Chang Y."/>
            <person name="Wang S."/>
            <person name="Sekimoto S."/>
            <person name="Aerts A.L."/>
            <person name="Choi C."/>
            <person name="Clum A."/>
            <person name="LaButti K.M."/>
            <person name="Lindquist E.A."/>
            <person name="Yee Ngan C."/>
            <person name="Ohm R.A."/>
            <person name="Salamov A.A."/>
            <person name="Grigoriev I.V."/>
            <person name="Spatafora J.W."/>
            <person name="Berbee M.L."/>
        </authorList>
    </citation>
    <scope>NUCLEOTIDE SEQUENCE [LARGE SCALE GENOMIC DNA]</scope>
    <source>
        <strain evidence="3 4">NRRL 1564</strain>
    </source>
</reference>
<feature type="signal peptide" evidence="2">
    <location>
        <begin position="1"/>
        <end position="21"/>
    </location>
</feature>
<feature type="compositionally biased region" description="Polar residues" evidence="1">
    <location>
        <begin position="171"/>
        <end position="181"/>
    </location>
</feature>
<evidence type="ECO:0000313" key="4">
    <source>
        <dbReference type="Proteomes" id="UP000242474"/>
    </source>
</evidence>